<dbReference type="GO" id="GO:0006508">
    <property type="term" value="P:proteolysis"/>
    <property type="evidence" value="ECO:0007669"/>
    <property type="project" value="UniProtKB-KW"/>
</dbReference>
<dbReference type="KEGG" id="pary:A4V02_00875"/>
<dbReference type="GO" id="GO:0030288">
    <property type="term" value="C:outer membrane-bounded periplasmic space"/>
    <property type="evidence" value="ECO:0007669"/>
    <property type="project" value="TreeGrafter"/>
</dbReference>
<keyword evidence="4 5" id="KW-0720">Serine protease</keyword>
<dbReference type="RefSeq" id="WP_068959835.1">
    <property type="nucleotide sequence ID" value="NZ_CAJTAP010000008.1"/>
</dbReference>
<keyword evidence="6" id="KW-1133">Transmembrane helix</keyword>
<name>A0A1V0QDZ5_9BACT</name>
<dbReference type="CDD" id="cd06782">
    <property type="entry name" value="cpPDZ_CPP-like"/>
    <property type="match status" value="1"/>
</dbReference>
<evidence type="ECO:0000256" key="3">
    <source>
        <dbReference type="ARBA" id="ARBA00022801"/>
    </source>
</evidence>
<evidence type="ECO:0000313" key="9">
    <source>
        <dbReference type="Proteomes" id="UP000186351"/>
    </source>
</evidence>
<dbReference type="PANTHER" id="PTHR32060">
    <property type="entry name" value="TAIL-SPECIFIC PROTEASE"/>
    <property type="match status" value="1"/>
</dbReference>
<dbReference type="SUPFAM" id="SSF50156">
    <property type="entry name" value="PDZ domain-like"/>
    <property type="match status" value="1"/>
</dbReference>
<accession>A0A1V0QDZ5</accession>
<evidence type="ECO:0000256" key="6">
    <source>
        <dbReference type="SAM" id="Phobius"/>
    </source>
</evidence>
<dbReference type="NCBIfam" id="TIGR00225">
    <property type="entry name" value="prc"/>
    <property type="match status" value="1"/>
</dbReference>
<evidence type="ECO:0000256" key="2">
    <source>
        <dbReference type="ARBA" id="ARBA00022670"/>
    </source>
</evidence>
<dbReference type="STRING" id="1796646.A4V02_00875"/>
<dbReference type="SUPFAM" id="SSF52096">
    <property type="entry name" value="ClpP/crotonase"/>
    <property type="match status" value="1"/>
</dbReference>
<evidence type="ECO:0000256" key="5">
    <source>
        <dbReference type="RuleBase" id="RU004404"/>
    </source>
</evidence>
<dbReference type="GeneID" id="65535389"/>
<dbReference type="SMART" id="SM00245">
    <property type="entry name" value="TSPc"/>
    <property type="match status" value="1"/>
</dbReference>
<dbReference type="InterPro" id="IPR001478">
    <property type="entry name" value="PDZ"/>
</dbReference>
<dbReference type="Pfam" id="PF17820">
    <property type="entry name" value="PDZ_6"/>
    <property type="match status" value="1"/>
</dbReference>
<accession>A0A1Z2XF73</accession>
<dbReference type="InterPro" id="IPR005151">
    <property type="entry name" value="Tail-specific_protease"/>
</dbReference>
<dbReference type="PROSITE" id="PS50106">
    <property type="entry name" value="PDZ"/>
    <property type="match status" value="1"/>
</dbReference>
<dbReference type="GO" id="GO:0007165">
    <property type="term" value="P:signal transduction"/>
    <property type="evidence" value="ECO:0007669"/>
    <property type="project" value="TreeGrafter"/>
</dbReference>
<organism evidence="8 9">
    <name type="scientific">Muribaculum intestinale</name>
    <dbReference type="NCBI Taxonomy" id="1796646"/>
    <lineage>
        <taxon>Bacteria</taxon>
        <taxon>Pseudomonadati</taxon>
        <taxon>Bacteroidota</taxon>
        <taxon>Bacteroidia</taxon>
        <taxon>Bacteroidales</taxon>
        <taxon>Muribaculaceae</taxon>
        <taxon>Muribaculum</taxon>
    </lineage>
</organism>
<dbReference type="InterPro" id="IPR004447">
    <property type="entry name" value="Peptidase_S41A"/>
</dbReference>
<comment type="similarity">
    <text evidence="1 5">Belongs to the peptidase S41A family.</text>
</comment>
<dbReference type="Proteomes" id="UP000186351">
    <property type="component" value="Chromosome"/>
</dbReference>
<dbReference type="GO" id="GO:0004175">
    <property type="term" value="F:endopeptidase activity"/>
    <property type="evidence" value="ECO:0007669"/>
    <property type="project" value="TreeGrafter"/>
</dbReference>
<dbReference type="Gene3D" id="2.30.42.10">
    <property type="match status" value="1"/>
</dbReference>
<dbReference type="EMBL" id="CP015402">
    <property type="protein sequence ID" value="ARE60776.1"/>
    <property type="molecule type" value="Genomic_DNA"/>
</dbReference>
<evidence type="ECO:0000259" key="7">
    <source>
        <dbReference type="PROSITE" id="PS50106"/>
    </source>
</evidence>
<feature type="transmembrane region" description="Helical" evidence="6">
    <location>
        <begin position="9"/>
        <end position="29"/>
    </location>
</feature>
<gene>
    <name evidence="8" type="ORF">A4V02_00875</name>
</gene>
<proteinExistence type="inferred from homology"/>
<dbReference type="OrthoDB" id="9812068at2"/>
<reference evidence="9" key="1">
    <citation type="submission" date="2016-04" db="EMBL/GenBank/DDBJ databases">
        <title>Complete Genome Sequences of Twelve Strains of a Stable Defined Moderately Diverse Mouse Microbiota 2 (sDMDMm2).</title>
        <authorList>
            <person name="Uchimura Y."/>
            <person name="Wyss M."/>
            <person name="Brugiroux S."/>
            <person name="Limenitakis J.P."/>
            <person name="Stecher B."/>
            <person name="McCoy K.D."/>
            <person name="Macpherson A.J."/>
        </authorList>
    </citation>
    <scope>NUCLEOTIDE SEQUENCE [LARGE SCALE GENOMIC DNA]</scope>
    <source>
        <strain evidence="9">YL27</strain>
    </source>
</reference>
<dbReference type="AlphaFoldDB" id="A0A1V0QDZ5"/>
<dbReference type="GO" id="GO:0008236">
    <property type="term" value="F:serine-type peptidase activity"/>
    <property type="evidence" value="ECO:0007669"/>
    <property type="project" value="UniProtKB-KW"/>
</dbReference>
<protein>
    <submittedName>
        <fullName evidence="8">Peptidase S41</fullName>
    </submittedName>
</protein>
<evidence type="ECO:0000256" key="1">
    <source>
        <dbReference type="ARBA" id="ARBA00009179"/>
    </source>
</evidence>
<keyword evidence="6" id="KW-0472">Membrane</keyword>
<dbReference type="Gene3D" id="3.30.750.44">
    <property type="match status" value="1"/>
</dbReference>
<keyword evidence="3 5" id="KW-0378">Hydrolase</keyword>
<evidence type="ECO:0000313" key="8">
    <source>
        <dbReference type="EMBL" id="ARE60776.1"/>
    </source>
</evidence>
<dbReference type="SMART" id="SM00228">
    <property type="entry name" value="PDZ"/>
    <property type="match status" value="1"/>
</dbReference>
<sequence length="554" mass="60462">MKHIKKPEAWLPLIIASALAIGIAVGVVLNSRMHLSPGQEKLGEILSLINNDYVDEVSIDSLIEQSLPDLIANLDPHSNYIPAKDLKAVNDELEGSFSGIGISFTMFTDTITVNEVIPGGPSEKAGILPGDRIVSINDSVVAGMGIAQTDIVKRLRGMKGSVVKLGIRRSTSKKPLTFEVTRGDIPLNSVDAAYMISPETGYIKVNKFGRTTYDEFLTALARLTASGAGSFIVDLRGNGGGFLEMAIMMANEFLPIDSPIVETRGRHESENSAIASDGNGSFQNAGLVVLLDEYSASASEIFAGAMQDNDRALIVGRRSFGKGLVQRQITLPDSSAVRLTVQRYYTPSGRCIQKDYRLGERGAYEQDITKRYEHGEFFASDSIHLNKEVEYHTIGGRKVYGGGGIMPDVFVPNDTVGISSYYINVLNAGLLQKFAFQYTDRRRETLSKAANLSELLRMLPSDEELLQQFVSYASSNGVPARWYYINISHRLIVNYLKALIASDTLGRETYYQVANTDDTTVQRALRELTEGRATAPITAGTDSLGVHPVRQGGK</sequence>
<dbReference type="Pfam" id="PF03572">
    <property type="entry name" value="Peptidase_S41"/>
    <property type="match status" value="1"/>
</dbReference>
<dbReference type="InterPro" id="IPR041489">
    <property type="entry name" value="PDZ_6"/>
</dbReference>
<keyword evidence="6" id="KW-0812">Transmembrane</keyword>
<dbReference type="Gene3D" id="3.90.226.10">
    <property type="entry name" value="2-enoyl-CoA Hydratase, Chain A, domain 1"/>
    <property type="match status" value="1"/>
</dbReference>
<feature type="domain" description="PDZ" evidence="7">
    <location>
        <begin position="86"/>
        <end position="170"/>
    </location>
</feature>
<dbReference type="FunFam" id="2.30.42.10:FF:000063">
    <property type="entry name" value="Peptidase, S41 family"/>
    <property type="match status" value="1"/>
</dbReference>
<dbReference type="InterPro" id="IPR029045">
    <property type="entry name" value="ClpP/crotonase-like_dom_sf"/>
</dbReference>
<keyword evidence="9" id="KW-1185">Reference proteome</keyword>
<dbReference type="CDD" id="cd07560">
    <property type="entry name" value="Peptidase_S41_CPP"/>
    <property type="match status" value="1"/>
</dbReference>
<evidence type="ECO:0000256" key="4">
    <source>
        <dbReference type="ARBA" id="ARBA00022825"/>
    </source>
</evidence>
<dbReference type="InterPro" id="IPR036034">
    <property type="entry name" value="PDZ_sf"/>
</dbReference>
<keyword evidence="2 5" id="KW-0645">Protease</keyword>
<dbReference type="PANTHER" id="PTHR32060:SF30">
    <property type="entry name" value="CARBOXY-TERMINAL PROCESSING PROTEASE CTPA"/>
    <property type="match status" value="1"/>
</dbReference>